<organism evidence="1 2">
    <name type="scientific">Paramecium bursaria Chlorella virus FR483</name>
    <name type="common">PBCV-FR483</name>
    <dbReference type="NCBI Taxonomy" id="399781"/>
    <lineage>
        <taxon>Viruses</taxon>
        <taxon>Varidnaviria</taxon>
        <taxon>Bamfordvirae</taxon>
        <taxon>Nucleocytoviricota</taxon>
        <taxon>Megaviricetes</taxon>
        <taxon>Algavirales</taxon>
        <taxon>Phycodnaviridae</taxon>
        <taxon>Chlorovirus</taxon>
        <taxon>Chlorovirus conductrix</taxon>
        <taxon>Paramecium bursaria Chlorella virus A1</taxon>
    </lineage>
</organism>
<dbReference type="GeneID" id="5470036"/>
<proteinExistence type="predicted"/>
<reference evidence="1 2" key="1">
    <citation type="journal article" date="2007" name="Virology">
        <title>Sequence and annotation of the 314-kb MT325 and the 321-kb FR483 viruses that infect Chlorella Pbi.</title>
        <authorList>
            <person name="Fitzgerald L.A."/>
            <person name="Graves M.V."/>
            <person name="Li X."/>
            <person name="Feldblyum T."/>
            <person name="Hartigan J."/>
            <person name="Van Etten J.L."/>
        </authorList>
    </citation>
    <scope>NUCLEOTIDE SEQUENCE [LARGE SCALE GENOMIC DNA]</scope>
    <source>
        <strain evidence="1 2">FR483</strain>
    </source>
</reference>
<evidence type="ECO:0000313" key="1">
    <source>
        <dbReference type="EMBL" id="ABT15484.1"/>
    </source>
</evidence>
<dbReference type="Proteomes" id="UP000204095">
    <property type="component" value="Segment"/>
</dbReference>
<protein>
    <submittedName>
        <fullName evidence="1">Uncharacterized protein n199L</fullName>
    </submittedName>
</protein>
<organismHost>
    <name type="scientific">Paramecium bursaria</name>
    <dbReference type="NCBI Taxonomy" id="74790"/>
</organismHost>
<dbReference type="RefSeq" id="YP_001425831.1">
    <property type="nucleotide sequence ID" value="NC_008603.1"/>
</dbReference>
<name>A7J6Q3_PBCVF</name>
<evidence type="ECO:0000313" key="2">
    <source>
        <dbReference type="Proteomes" id="UP000204095"/>
    </source>
</evidence>
<sequence length="118" mass="13143">MRFLVNYRGYLETSWLVIAHLNLVGAHDLDDTAGNNPCLSRWHRPNATLGHVLHCPSICGNCDIHQLSCLERVFVLGDLCRNRFARLVVVSDHEDICISHACDFTRDGLSSGRGLGTL</sequence>
<accession>A7J6Q3</accession>
<gene>
    <name evidence="1" type="primary">n199L</name>
    <name evidence="1" type="ORF">FR483_n199L</name>
</gene>
<dbReference type="KEGG" id="vg:5470036"/>
<dbReference type="EMBL" id="DQ890022">
    <property type="protein sequence ID" value="ABT15484.1"/>
    <property type="molecule type" value="Genomic_DNA"/>
</dbReference>